<evidence type="ECO:0000313" key="3">
    <source>
        <dbReference type="EMBL" id="AFZ67406.1"/>
    </source>
</evidence>
<dbReference type="STRING" id="937777.Deipe_1897"/>
<proteinExistence type="predicted"/>
<name>L0A0N6_DEIPD</name>
<dbReference type="Pfam" id="PF13668">
    <property type="entry name" value="Ferritin_2"/>
    <property type="match status" value="1"/>
</dbReference>
<sequence length="352" mass="37151">MKNTDVEMSNAETDTTTTPNRRRQFLGQLGLMSAGAVLASCGGGVATLAQNTPQAHKPNVDTAILNFALNLEYLEAAFYAAAVGRIDDVRSIGGDARIIFPEGFDPKKGIDFEANPGVRMDMFGKTIREYAEEIAEDEIKHVKFLRAALGSAAVSRPVLDLGPAFAAAGQAASGGRIMNFNPYANALFFLLGAFIFEDVGVTAYKGAAPLVTNSDILSAAAGILAVEAYHASEIRTVLYAHRHVSVTGMSGNVTPQDGGLLVAQVVQGISNARDALDDPATDKDQGIEVGPNYTGNPGYLMRGANIVLADENAIAFSRSPREVLNIVYLMRGATKGGFFPDGVRGDFSSLLG</sequence>
<dbReference type="EMBL" id="CP003382">
    <property type="protein sequence ID" value="AFZ67406.1"/>
    <property type="molecule type" value="Genomic_DNA"/>
</dbReference>
<dbReference type="PROSITE" id="PS51318">
    <property type="entry name" value="TAT"/>
    <property type="match status" value="1"/>
</dbReference>
<accession>L0A0N6</accession>
<dbReference type="PANTHER" id="PTHR31694:SF26">
    <property type="entry name" value="OS05G0151100 PROTEIN"/>
    <property type="match status" value="1"/>
</dbReference>
<dbReference type="InterPro" id="IPR052965">
    <property type="entry name" value="Pigment-catalase-like"/>
</dbReference>
<dbReference type="PANTHER" id="PTHR31694">
    <property type="entry name" value="DESICCATION-LIKE PROTEIN"/>
    <property type="match status" value="1"/>
</dbReference>
<dbReference type="SUPFAM" id="SSF47240">
    <property type="entry name" value="Ferritin-like"/>
    <property type="match status" value="1"/>
</dbReference>
<evidence type="ECO:0000313" key="4">
    <source>
        <dbReference type="Proteomes" id="UP000010467"/>
    </source>
</evidence>
<evidence type="ECO:0008006" key="5">
    <source>
        <dbReference type="Google" id="ProtNLM"/>
    </source>
</evidence>
<dbReference type="eggNOG" id="COG1633">
    <property type="taxonomic scope" value="Bacteria"/>
</dbReference>
<keyword evidence="4" id="KW-1185">Reference proteome</keyword>
<feature type="compositionally biased region" description="Polar residues" evidence="1">
    <location>
        <begin position="1"/>
        <end position="19"/>
    </location>
</feature>
<keyword evidence="2" id="KW-0812">Transmembrane</keyword>
<evidence type="ECO:0000256" key="1">
    <source>
        <dbReference type="SAM" id="MobiDB-lite"/>
    </source>
</evidence>
<protein>
    <recommendedName>
        <fullName evidence="5">Ferritin-like domain-containing protein</fullName>
    </recommendedName>
</protein>
<feature type="region of interest" description="Disordered" evidence="1">
    <location>
        <begin position="1"/>
        <end position="21"/>
    </location>
</feature>
<feature type="transmembrane region" description="Helical" evidence="2">
    <location>
        <begin position="29"/>
        <end position="49"/>
    </location>
</feature>
<dbReference type="Proteomes" id="UP000010467">
    <property type="component" value="Chromosome"/>
</dbReference>
<dbReference type="RefSeq" id="WP_015235711.1">
    <property type="nucleotide sequence ID" value="NC_019793.1"/>
</dbReference>
<keyword evidence="2" id="KW-0472">Membrane</keyword>
<reference evidence="4" key="1">
    <citation type="submission" date="2012-03" db="EMBL/GenBank/DDBJ databases">
        <title>Complete sequence of chromosome of Deinococcus peraridilitoris DSM 19664.</title>
        <authorList>
            <person name="Lucas S."/>
            <person name="Copeland A."/>
            <person name="Lapidus A."/>
            <person name="Glavina del Rio T."/>
            <person name="Dalin E."/>
            <person name="Tice H."/>
            <person name="Bruce D."/>
            <person name="Goodwin L."/>
            <person name="Pitluck S."/>
            <person name="Peters L."/>
            <person name="Mikhailova N."/>
            <person name="Lu M."/>
            <person name="Kyrpides N."/>
            <person name="Mavromatis K."/>
            <person name="Ivanova N."/>
            <person name="Brettin T."/>
            <person name="Detter J.C."/>
            <person name="Han C."/>
            <person name="Larimer F."/>
            <person name="Land M."/>
            <person name="Hauser L."/>
            <person name="Markowitz V."/>
            <person name="Cheng J.-F."/>
            <person name="Hugenholtz P."/>
            <person name="Woyke T."/>
            <person name="Wu D."/>
            <person name="Pukall R."/>
            <person name="Steenblock K."/>
            <person name="Brambilla E."/>
            <person name="Klenk H.-P."/>
            <person name="Eisen J.A."/>
        </authorList>
    </citation>
    <scope>NUCLEOTIDE SEQUENCE [LARGE SCALE GENOMIC DNA]</scope>
    <source>
        <strain evidence="4">DSM 19664 / LMG 22246 / CIP 109416 / KR-200</strain>
    </source>
</reference>
<dbReference type="InterPro" id="IPR006311">
    <property type="entry name" value="TAT_signal"/>
</dbReference>
<gene>
    <name evidence="3" type="ordered locus">Deipe_1897</name>
</gene>
<dbReference type="CDD" id="cd00657">
    <property type="entry name" value="Ferritin_like"/>
    <property type="match status" value="1"/>
</dbReference>
<dbReference type="InterPro" id="IPR009078">
    <property type="entry name" value="Ferritin-like_SF"/>
</dbReference>
<dbReference type="HOGENOM" id="CLU_056689_1_0_0"/>
<evidence type="ECO:0000256" key="2">
    <source>
        <dbReference type="SAM" id="Phobius"/>
    </source>
</evidence>
<dbReference type="KEGG" id="dpd:Deipe_1897"/>
<dbReference type="AlphaFoldDB" id="L0A0N6"/>
<keyword evidence="2" id="KW-1133">Transmembrane helix</keyword>
<dbReference type="PATRIC" id="fig|937777.3.peg.1899"/>
<organism evidence="3 4">
    <name type="scientific">Deinococcus peraridilitoris (strain DSM 19664 / LMG 22246 / CIP 109416 / KR-200)</name>
    <dbReference type="NCBI Taxonomy" id="937777"/>
    <lineage>
        <taxon>Bacteria</taxon>
        <taxon>Thermotogati</taxon>
        <taxon>Deinococcota</taxon>
        <taxon>Deinococci</taxon>
        <taxon>Deinococcales</taxon>
        <taxon>Deinococcaceae</taxon>
        <taxon>Deinococcus</taxon>
    </lineage>
</organism>